<gene>
    <name evidence="1" type="ORF">L1987_65270</name>
</gene>
<name>A0ACB9BU19_9ASTR</name>
<reference evidence="2" key="1">
    <citation type="journal article" date="2022" name="Mol. Ecol. Resour.">
        <title>The genomes of chicory, endive, great burdock and yacon provide insights into Asteraceae palaeo-polyploidization history and plant inulin production.</title>
        <authorList>
            <person name="Fan W."/>
            <person name="Wang S."/>
            <person name="Wang H."/>
            <person name="Wang A."/>
            <person name="Jiang F."/>
            <person name="Liu H."/>
            <person name="Zhao H."/>
            <person name="Xu D."/>
            <person name="Zhang Y."/>
        </authorList>
    </citation>
    <scope>NUCLEOTIDE SEQUENCE [LARGE SCALE GENOMIC DNA]</scope>
    <source>
        <strain evidence="2">cv. Yunnan</strain>
    </source>
</reference>
<evidence type="ECO:0000313" key="2">
    <source>
        <dbReference type="Proteomes" id="UP001056120"/>
    </source>
</evidence>
<sequence>MEENLEGMKATIVQTYLTIVPTDSPQAELAFDVADDGRRSATHILTFDGPPSVAAFDVRRLDATHYLRRLHRFLIPRSVLDYTLRVSGTVLGFQLLLVVKCLYGMNFAEIEDENEVLVVV</sequence>
<comment type="caution">
    <text evidence="1">The sequence shown here is derived from an EMBL/GenBank/DDBJ whole genome shotgun (WGS) entry which is preliminary data.</text>
</comment>
<protein>
    <submittedName>
        <fullName evidence="1">Uncharacterized protein</fullName>
    </submittedName>
</protein>
<evidence type="ECO:0000313" key="1">
    <source>
        <dbReference type="EMBL" id="KAI3725482.1"/>
    </source>
</evidence>
<accession>A0ACB9BU19</accession>
<keyword evidence="2" id="KW-1185">Reference proteome</keyword>
<proteinExistence type="predicted"/>
<reference evidence="1 2" key="2">
    <citation type="journal article" date="2022" name="Mol. Ecol. Resour.">
        <title>The genomes of chicory, endive, great burdock and yacon provide insights into Asteraceae paleo-polyploidization history and plant inulin production.</title>
        <authorList>
            <person name="Fan W."/>
            <person name="Wang S."/>
            <person name="Wang H."/>
            <person name="Wang A."/>
            <person name="Jiang F."/>
            <person name="Liu H."/>
            <person name="Zhao H."/>
            <person name="Xu D."/>
            <person name="Zhang Y."/>
        </authorList>
    </citation>
    <scope>NUCLEOTIDE SEQUENCE [LARGE SCALE GENOMIC DNA]</scope>
    <source>
        <strain evidence="2">cv. Yunnan</strain>
        <tissue evidence="1">Leaves</tissue>
    </source>
</reference>
<organism evidence="1 2">
    <name type="scientific">Smallanthus sonchifolius</name>
    <dbReference type="NCBI Taxonomy" id="185202"/>
    <lineage>
        <taxon>Eukaryota</taxon>
        <taxon>Viridiplantae</taxon>
        <taxon>Streptophyta</taxon>
        <taxon>Embryophyta</taxon>
        <taxon>Tracheophyta</taxon>
        <taxon>Spermatophyta</taxon>
        <taxon>Magnoliopsida</taxon>
        <taxon>eudicotyledons</taxon>
        <taxon>Gunneridae</taxon>
        <taxon>Pentapetalae</taxon>
        <taxon>asterids</taxon>
        <taxon>campanulids</taxon>
        <taxon>Asterales</taxon>
        <taxon>Asteraceae</taxon>
        <taxon>Asteroideae</taxon>
        <taxon>Heliantheae alliance</taxon>
        <taxon>Millerieae</taxon>
        <taxon>Smallanthus</taxon>
    </lineage>
</organism>
<dbReference type="EMBL" id="CM042039">
    <property type="protein sequence ID" value="KAI3725482.1"/>
    <property type="molecule type" value="Genomic_DNA"/>
</dbReference>
<dbReference type="Proteomes" id="UP001056120">
    <property type="component" value="Linkage Group LG22"/>
</dbReference>